<accession>A0A5C1QNQ1</accession>
<protein>
    <recommendedName>
        <fullName evidence="3">Autotransporter outer membrane beta-barrel domain-containing protein</fullName>
    </recommendedName>
</protein>
<proteinExistence type="predicted"/>
<dbReference type="AlphaFoldDB" id="A0A5C1QNQ1"/>
<dbReference type="EMBL" id="CP036150">
    <property type="protein sequence ID" value="QEN08968.1"/>
    <property type="molecule type" value="Genomic_DNA"/>
</dbReference>
<reference evidence="1 2" key="1">
    <citation type="submission" date="2019-02" db="EMBL/GenBank/DDBJ databases">
        <title>Complete Genome Sequence and Methylome Analysis of free living Spirochaetas.</title>
        <authorList>
            <person name="Fomenkov A."/>
            <person name="Dubinina G."/>
            <person name="Leshcheva N."/>
            <person name="Mikheeva N."/>
            <person name="Grabovich M."/>
            <person name="Vincze T."/>
            <person name="Roberts R.J."/>
        </authorList>
    </citation>
    <scope>NUCLEOTIDE SEQUENCE [LARGE SCALE GENOMIC DNA]</scope>
    <source>
        <strain evidence="1 2">K2</strain>
    </source>
</reference>
<sequence length="373" mass="39966">MEKKYVVFIVLILFILPYALLAQVTVITPTVVPTGDPALDDFMNDALATVTNELTAEINTQIQPYIGQEDLALGFANAGATSTHTGTQRNYNDYKIFALTLGSGFAFSAPSTNSVVIAEAINNIETEGDIYFGAAAQPITATLGINMDHFVENLYGAVKFGYADISAGTISDDFSFKTLSLGAFLNYQFLDGRKLPLGILRWRGLSLGSGVLYQRNKSGFKINFPVDPVSTGDISDGSNTYNAEISINPTLTMGVTSNSWTIPLEATTGVRLLWLLDLNIGAGVDVAFGNSEVKVNLDSPVVASESSDLLEFNDGSANIDLGTNSDGPQFIRPRLTAGLGLNIGPVKLDIPLMYYFDSEGNSFMMGVNAGIVW</sequence>
<dbReference type="OrthoDB" id="369228at2"/>
<evidence type="ECO:0008006" key="3">
    <source>
        <dbReference type="Google" id="ProtNLM"/>
    </source>
</evidence>
<keyword evidence="2" id="KW-1185">Reference proteome</keyword>
<dbReference type="InterPro" id="IPR058232">
    <property type="entry name" value="Lsa36-like"/>
</dbReference>
<organism evidence="1 2">
    <name type="scientific">Oceanispirochaeta crateris</name>
    <dbReference type="NCBI Taxonomy" id="2518645"/>
    <lineage>
        <taxon>Bacteria</taxon>
        <taxon>Pseudomonadati</taxon>
        <taxon>Spirochaetota</taxon>
        <taxon>Spirochaetia</taxon>
        <taxon>Spirochaetales</taxon>
        <taxon>Spirochaetaceae</taxon>
        <taxon>Oceanispirochaeta</taxon>
    </lineage>
</organism>
<dbReference type="KEGG" id="ock:EXM22_13550"/>
<dbReference type="Proteomes" id="UP000324209">
    <property type="component" value="Chromosome"/>
</dbReference>
<name>A0A5C1QNQ1_9SPIO</name>
<evidence type="ECO:0000313" key="2">
    <source>
        <dbReference type="Proteomes" id="UP000324209"/>
    </source>
</evidence>
<evidence type="ECO:0000313" key="1">
    <source>
        <dbReference type="EMBL" id="QEN08968.1"/>
    </source>
</evidence>
<gene>
    <name evidence="1" type="ORF">EXM22_13550</name>
</gene>
<dbReference type="RefSeq" id="WP_149487047.1">
    <property type="nucleotide sequence ID" value="NZ_CP036150.1"/>
</dbReference>
<dbReference type="NCBIfam" id="NF047512">
    <property type="entry name" value="LIC_11975_fam"/>
    <property type="match status" value="1"/>
</dbReference>